<organism evidence="1 2">
    <name type="scientific">Manihot esculenta</name>
    <name type="common">Cassava</name>
    <name type="synonym">Jatropha manihot</name>
    <dbReference type="NCBI Taxonomy" id="3983"/>
    <lineage>
        <taxon>Eukaryota</taxon>
        <taxon>Viridiplantae</taxon>
        <taxon>Streptophyta</taxon>
        <taxon>Embryophyta</taxon>
        <taxon>Tracheophyta</taxon>
        <taxon>Spermatophyta</taxon>
        <taxon>Magnoliopsida</taxon>
        <taxon>eudicotyledons</taxon>
        <taxon>Gunneridae</taxon>
        <taxon>Pentapetalae</taxon>
        <taxon>rosids</taxon>
        <taxon>fabids</taxon>
        <taxon>Malpighiales</taxon>
        <taxon>Euphorbiaceae</taxon>
        <taxon>Crotonoideae</taxon>
        <taxon>Manihoteae</taxon>
        <taxon>Manihot</taxon>
    </lineage>
</organism>
<comment type="caution">
    <text evidence="1">The sequence shown here is derived from an EMBL/GenBank/DDBJ whole genome shotgun (WGS) entry which is preliminary data.</text>
</comment>
<proteinExistence type="predicted"/>
<gene>
    <name evidence="1" type="ORF">MANES_13G089918v8</name>
</gene>
<evidence type="ECO:0000313" key="1">
    <source>
        <dbReference type="EMBL" id="KAG8640921.1"/>
    </source>
</evidence>
<accession>A0ACB7GLU5</accession>
<reference evidence="2" key="1">
    <citation type="journal article" date="2016" name="Nat. Biotechnol.">
        <title>Sequencing wild and cultivated cassava and related species reveals extensive interspecific hybridization and genetic diversity.</title>
        <authorList>
            <person name="Bredeson J.V."/>
            <person name="Lyons J.B."/>
            <person name="Prochnik S.E."/>
            <person name="Wu G.A."/>
            <person name="Ha C.M."/>
            <person name="Edsinger-Gonzales E."/>
            <person name="Grimwood J."/>
            <person name="Schmutz J."/>
            <person name="Rabbi I.Y."/>
            <person name="Egesi C."/>
            <person name="Nauluvula P."/>
            <person name="Lebot V."/>
            <person name="Ndunguru J."/>
            <person name="Mkamilo G."/>
            <person name="Bart R.S."/>
            <person name="Setter T.L."/>
            <person name="Gleadow R.M."/>
            <person name="Kulakow P."/>
            <person name="Ferguson M.E."/>
            <person name="Rounsley S."/>
            <person name="Rokhsar D.S."/>
        </authorList>
    </citation>
    <scope>NUCLEOTIDE SEQUENCE [LARGE SCALE GENOMIC DNA]</scope>
    <source>
        <strain evidence="2">cv. AM560-2</strain>
    </source>
</reference>
<protein>
    <submittedName>
        <fullName evidence="1">Uncharacterized protein</fullName>
    </submittedName>
</protein>
<keyword evidence="2" id="KW-1185">Reference proteome</keyword>
<dbReference type="Proteomes" id="UP000091857">
    <property type="component" value="Chromosome 13"/>
</dbReference>
<evidence type="ECO:0000313" key="2">
    <source>
        <dbReference type="Proteomes" id="UP000091857"/>
    </source>
</evidence>
<dbReference type="EMBL" id="CM004399">
    <property type="protein sequence ID" value="KAG8640921.1"/>
    <property type="molecule type" value="Genomic_DNA"/>
</dbReference>
<sequence>MLSCSCAQARRFCFENVWIREPSCRDFLIDFCSNSFDLDIVSGLTGYGDILSAWGKDLHHLHKLELDGCQATMVALCGYHVPTDIDAFLVAKNHFHELLSLRELYWKQRAKEF</sequence>
<name>A0ACB7GLU5_MANES</name>